<feature type="compositionally biased region" description="Basic and acidic residues" evidence="1">
    <location>
        <begin position="15"/>
        <end position="27"/>
    </location>
</feature>
<dbReference type="OMA" id="QTICIND"/>
<dbReference type="AlphaFoldDB" id="A8P6K9"/>
<dbReference type="OrthoDB" id="3156934at2759"/>
<evidence type="ECO:0000256" key="1">
    <source>
        <dbReference type="SAM" id="MobiDB-lite"/>
    </source>
</evidence>
<feature type="region of interest" description="Disordered" evidence="1">
    <location>
        <begin position="552"/>
        <end position="589"/>
    </location>
</feature>
<dbReference type="EMBL" id="AACS02000005">
    <property type="protein sequence ID" value="EAU82607.2"/>
    <property type="molecule type" value="Genomic_DNA"/>
</dbReference>
<dbReference type="Gene3D" id="1.20.1280.50">
    <property type="match status" value="1"/>
</dbReference>
<feature type="compositionally biased region" description="Acidic residues" evidence="1">
    <location>
        <begin position="552"/>
        <end position="562"/>
    </location>
</feature>
<reference evidence="3 4" key="1">
    <citation type="journal article" date="2010" name="Proc. Natl. Acad. Sci. U.S.A.">
        <title>Insights into evolution of multicellular fungi from the assembled chromosomes of the mushroom Coprinopsis cinerea (Coprinus cinereus).</title>
        <authorList>
            <person name="Stajich J.E."/>
            <person name="Wilke S.K."/>
            <person name="Ahren D."/>
            <person name="Au C.H."/>
            <person name="Birren B.W."/>
            <person name="Borodovsky M."/>
            <person name="Burns C."/>
            <person name="Canback B."/>
            <person name="Casselton L.A."/>
            <person name="Cheng C.K."/>
            <person name="Deng J."/>
            <person name="Dietrich F.S."/>
            <person name="Fargo D.C."/>
            <person name="Farman M.L."/>
            <person name="Gathman A.C."/>
            <person name="Goldberg J."/>
            <person name="Guigo R."/>
            <person name="Hoegger P.J."/>
            <person name="Hooker J.B."/>
            <person name="Huggins A."/>
            <person name="James T.Y."/>
            <person name="Kamada T."/>
            <person name="Kilaru S."/>
            <person name="Kodira C."/>
            <person name="Kues U."/>
            <person name="Kupfer D."/>
            <person name="Kwan H.S."/>
            <person name="Lomsadze A."/>
            <person name="Li W."/>
            <person name="Lilly W.W."/>
            <person name="Ma L.J."/>
            <person name="Mackey A.J."/>
            <person name="Manning G."/>
            <person name="Martin F."/>
            <person name="Muraguchi H."/>
            <person name="Natvig D.O."/>
            <person name="Palmerini H."/>
            <person name="Ramesh M.A."/>
            <person name="Rehmeyer C.J."/>
            <person name="Roe B.A."/>
            <person name="Shenoy N."/>
            <person name="Stanke M."/>
            <person name="Ter-Hovhannisyan V."/>
            <person name="Tunlid A."/>
            <person name="Velagapudi R."/>
            <person name="Vision T.J."/>
            <person name="Zeng Q."/>
            <person name="Zolan M.E."/>
            <person name="Pukkila P.J."/>
        </authorList>
    </citation>
    <scope>NUCLEOTIDE SEQUENCE [LARGE SCALE GENOMIC DNA]</scope>
    <source>
        <strain evidence="4">Okayama-7 / 130 / ATCC MYA-4618 / FGSC 9003</strain>
    </source>
</reference>
<dbReference type="InParanoid" id="A8P6K9"/>
<dbReference type="InterPro" id="IPR032675">
    <property type="entry name" value="LRR_dom_sf"/>
</dbReference>
<dbReference type="InterPro" id="IPR036047">
    <property type="entry name" value="F-box-like_dom_sf"/>
</dbReference>
<feature type="domain" description="F-box" evidence="2">
    <location>
        <begin position="55"/>
        <end position="109"/>
    </location>
</feature>
<evidence type="ECO:0000313" key="4">
    <source>
        <dbReference type="Proteomes" id="UP000001861"/>
    </source>
</evidence>
<dbReference type="Pfam" id="PF12937">
    <property type="entry name" value="F-box-like"/>
    <property type="match status" value="1"/>
</dbReference>
<proteinExistence type="predicted"/>
<sequence>MASKEPESQSVSDVAEEREQKAQRAARRDFIDSRIAELQEEIRKWRSDRNELSPISRLPPEVLSRVFIHHQQHRTSSHVKAFDWTKVAHVSRYWRDTALGCPELWSNITTSNSHWAQAMFERSKQAPISLSFWAYWDTKPQLAEMIKSAFSQPHRLKDLKITGHNDFVHQRLEELSPSTPILRSLVLECGPGYGQSRIPDNLLGGQAPMLRDLHWTGYQFSWSTISSISSSLTSLKLSNSIPRTSDNAPSPEAFFGGFQSMKNLRELDLDLNLPIHPLSTFLIIPLPQLESLTIRGSFRECGTVMKHFALPPALSAKFYIFNSPDDTEGDVMAFGNSISSSWLAGPLSNSSYGSSCRLECISVNSDLYRAIIEANNAPEMMELVDRTRDHPTLYLRLDKNTFLPELLAALPLNDVLALNLNSSCSSHELMPLSRLPSLHTIYAERYAAEDFVFYAKADPALDMTTPDSTSEPRSGSLTRFASVKRLVFESADFEGIDMDVFLDWLMMRYELGGEIESLELNGCVRLYGEDVDRIEEVVVDVDWDGDEIECYSDEEDDEDDGDYHDGCGMPGCTPSSTAFESKERRELDG</sequence>
<dbReference type="KEGG" id="cci:CC1G_07889"/>
<accession>A8P6K9</accession>
<dbReference type="Gene3D" id="3.80.10.10">
    <property type="entry name" value="Ribonuclease Inhibitor"/>
    <property type="match status" value="1"/>
</dbReference>
<dbReference type="GeneID" id="6015781"/>
<dbReference type="SUPFAM" id="SSF81383">
    <property type="entry name" value="F-box domain"/>
    <property type="match status" value="1"/>
</dbReference>
<dbReference type="HOGENOM" id="CLU_024199_2_2_1"/>
<feature type="compositionally biased region" description="Basic and acidic residues" evidence="1">
    <location>
        <begin position="580"/>
        <end position="589"/>
    </location>
</feature>
<gene>
    <name evidence="3" type="ORF">CC1G_07889</name>
</gene>
<keyword evidence="4" id="KW-1185">Reference proteome</keyword>
<evidence type="ECO:0000313" key="3">
    <source>
        <dbReference type="EMBL" id="EAU82607.2"/>
    </source>
</evidence>
<dbReference type="InterPro" id="IPR001810">
    <property type="entry name" value="F-box_dom"/>
</dbReference>
<dbReference type="SUPFAM" id="SSF52047">
    <property type="entry name" value="RNI-like"/>
    <property type="match status" value="1"/>
</dbReference>
<dbReference type="Proteomes" id="UP000001861">
    <property type="component" value="Unassembled WGS sequence"/>
</dbReference>
<dbReference type="eggNOG" id="ENOG502RCBM">
    <property type="taxonomic scope" value="Eukaryota"/>
</dbReference>
<name>A8P6K9_COPC7</name>
<dbReference type="VEuPathDB" id="FungiDB:CC1G_07889"/>
<dbReference type="RefSeq" id="XP_001839174.2">
    <property type="nucleotide sequence ID" value="XM_001839122.2"/>
</dbReference>
<evidence type="ECO:0000259" key="2">
    <source>
        <dbReference type="Pfam" id="PF12937"/>
    </source>
</evidence>
<protein>
    <recommendedName>
        <fullName evidence="2">F-box domain-containing protein</fullName>
    </recommendedName>
</protein>
<feature type="region of interest" description="Disordered" evidence="1">
    <location>
        <begin position="1"/>
        <end position="27"/>
    </location>
</feature>
<comment type="caution">
    <text evidence="3">The sequence shown here is derived from an EMBL/GenBank/DDBJ whole genome shotgun (WGS) entry which is preliminary data.</text>
</comment>
<organism evidence="3 4">
    <name type="scientific">Coprinopsis cinerea (strain Okayama-7 / 130 / ATCC MYA-4618 / FGSC 9003)</name>
    <name type="common">Inky cap fungus</name>
    <name type="synonym">Hormographiella aspergillata</name>
    <dbReference type="NCBI Taxonomy" id="240176"/>
    <lineage>
        <taxon>Eukaryota</taxon>
        <taxon>Fungi</taxon>
        <taxon>Dikarya</taxon>
        <taxon>Basidiomycota</taxon>
        <taxon>Agaricomycotina</taxon>
        <taxon>Agaricomycetes</taxon>
        <taxon>Agaricomycetidae</taxon>
        <taxon>Agaricales</taxon>
        <taxon>Agaricineae</taxon>
        <taxon>Psathyrellaceae</taxon>
        <taxon>Coprinopsis</taxon>
    </lineage>
</organism>